<evidence type="ECO:0000256" key="1">
    <source>
        <dbReference type="SAM" id="MobiDB-lite"/>
    </source>
</evidence>
<evidence type="ECO:0000313" key="2">
    <source>
        <dbReference type="EMBL" id="THU69670.1"/>
    </source>
</evidence>
<evidence type="ECO:0000313" key="3">
    <source>
        <dbReference type="Proteomes" id="UP000317650"/>
    </source>
</evidence>
<reference evidence="2 3" key="1">
    <citation type="journal article" date="2019" name="Nat. Plants">
        <title>Genome sequencing of Musa balbisiana reveals subgenome evolution and function divergence in polyploid bananas.</title>
        <authorList>
            <person name="Yao X."/>
        </authorList>
    </citation>
    <scope>NUCLEOTIDE SEQUENCE [LARGE SCALE GENOMIC DNA]</scope>
    <source>
        <strain evidence="3">cv. DH-PKW</strain>
        <tissue evidence="2">Leaves</tissue>
    </source>
</reference>
<feature type="compositionally biased region" description="Low complexity" evidence="1">
    <location>
        <begin position="28"/>
        <end position="39"/>
    </location>
</feature>
<dbReference type="EMBL" id="PYDT01000002">
    <property type="protein sequence ID" value="THU69670.1"/>
    <property type="molecule type" value="Genomic_DNA"/>
</dbReference>
<proteinExistence type="predicted"/>
<dbReference type="AlphaFoldDB" id="A0A4S8K4B0"/>
<keyword evidence="3" id="KW-1185">Reference proteome</keyword>
<organism evidence="2 3">
    <name type="scientific">Musa balbisiana</name>
    <name type="common">Banana</name>
    <dbReference type="NCBI Taxonomy" id="52838"/>
    <lineage>
        <taxon>Eukaryota</taxon>
        <taxon>Viridiplantae</taxon>
        <taxon>Streptophyta</taxon>
        <taxon>Embryophyta</taxon>
        <taxon>Tracheophyta</taxon>
        <taxon>Spermatophyta</taxon>
        <taxon>Magnoliopsida</taxon>
        <taxon>Liliopsida</taxon>
        <taxon>Zingiberales</taxon>
        <taxon>Musaceae</taxon>
        <taxon>Musa</taxon>
    </lineage>
</organism>
<protein>
    <submittedName>
        <fullName evidence="2">Uncharacterized protein</fullName>
    </submittedName>
</protein>
<feature type="region of interest" description="Disordered" evidence="1">
    <location>
        <begin position="1"/>
        <end position="39"/>
    </location>
</feature>
<feature type="compositionally biased region" description="Low complexity" evidence="1">
    <location>
        <begin position="1"/>
        <end position="21"/>
    </location>
</feature>
<name>A0A4S8K4B0_MUSBA</name>
<accession>A0A4S8K4B0</accession>
<gene>
    <name evidence="2" type="ORF">C4D60_Mb08t16830</name>
</gene>
<comment type="caution">
    <text evidence="2">The sequence shown here is derived from an EMBL/GenBank/DDBJ whole genome shotgun (WGS) entry which is preliminary data.</text>
</comment>
<dbReference type="Proteomes" id="UP000317650">
    <property type="component" value="Chromosome 8"/>
</dbReference>
<sequence length="85" mass="9026">MSPSSSSSSSPLPSPSSSSSRSPRDEVVSGSSSSISSEASGSYVVLEALKSWHNVDLVVTKDLLKILWDCYRIPKCYGLHAPRPG</sequence>